<keyword evidence="2" id="KW-0812">Transmembrane</keyword>
<protein>
    <submittedName>
        <fullName evidence="3">Uncharacterized protein</fullName>
    </submittedName>
</protein>
<keyword evidence="2" id="KW-1133">Transmembrane helix</keyword>
<feature type="transmembrane region" description="Helical" evidence="2">
    <location>
        <begin position="38"/>
        <end position="56"/>
    </location>
</feature>
<reference evidence="4" key="1">
    <citation type="journal article" date="2019" name="Int. J. Syst. Evol. Microbiol.">
        <title>The Global Catalogue of Microorganisms (GCM) 10K type strain sequencing project: providing services to taxonomists for standard genome sequencing and annotation.</title>
        <authorList>
            <consortium name="The Broad Institute Genomics Platform"/>
            <consortium name="The Broad Institute Genome Sequencing Center for Infectious Disease"/>
            <person name="Wu L."/>
            <person name="Ma J."/>
        </authorList>
    </citation>
    <scope>NUCLEOTIDE SEQUENCE [LARGE SCALE GENOMIC DNA]</scope>
    <source>
        <strain evidence="4">ICMP 6774ER</strain>
    </source>
</reference>
<sequence>MVQADASTPDEPAEGRREHSSVTGWFAARSEGLDQTPMVVVVLVGAAVVGVVSFLSGRRSVGARGRARRRDARQTNL</sequence>
<dbReference type="Proteomes" id="UP001597368">
    <property type="component" value="Unassembled WGS sequence"/>
</dbReference>
<feature type="region of interest" description="Disordered" evidence="1">
    <location>
        <begin position="1"/>
        <end position="22"/>
    </location>
</feature>
<organism evidence="3 4">
    <name type="scientific">Nonomuraea mangrovi</name>
    <dbReference type="NCBI Taxonomy" id="2316207"/>
    <lineage>
        <taxon>Bacteria</taxon>
        <taxon>Bacillati</taxon>
        <taxon>Actinomycetota</taxon>
        <taxon>Actinomycetes</taxon>
        <taxon>Streptosporangiales</taxon>
        <taxon>Streptosporangiaceae</taxon>
        <taxon>Nonomuraea</taxon>
    </lineage>
</organism>
<dbReference type="EMBL" id="JBHUFV010000022">
    <property type="protein sequence ID" value="MFD1932862.1"/>
    <property type="molecule type" value="Genomic_DNA"/>
</dbReference>
<comment type="caution">
    <text evidence="3">The sequence shown here is derived from an EMBL/GenBank/DDBJ whole genome shotgun (WGS) entry which is preliminary data.</text>
</comment>
<dbReference type="RefSeq" id="WP_379572903.1">
    <property type="nucleotide sequence ID" value="NZ_JBHUFV010000022.1"/>
</dbReference>
<accession>A0ABW4SW79</accession>
<keyword evidence="2" id="KW-0472">Membrane</keyword>
<keyword evidence="4" id="KW-1185">Reference proteome</keyword>
<evidence type="ECO:0000256" key="1">
    <source>
        <dbReference type="SAM" id="MobiDB-lite"/>
    </source>
</evidence>
<evidence type="ECO:0000313" key="3">
    <source>
        <dbReference type="EMBL" id="MFD1932862.1"/>
    </source>
</evidence>
<evidence type="ECO:0000313" key="4">
    <source>
        <dbReference type="Proteomes" id="UP001597368"/>
    </source>
</evidence>
<gene>
    <name evidence="3" type="ORF">ACFSKW_15410</name>
</gene>
<proteinExistence type="predicted"/>
<name>A0ABW4SW79_9ACTN</name>
<evidence type="ECO:0000256" key="2">
    <source>
        <dbReference type="SAM" id="Phobius"/>
    </source>
</evidence>